<proteinExistence type="predicted"/>
<keyword evidence="2" id="KW-1185">Reference proteome</keyword>
<sequence>MANAFTGTAAMANLVQTTYDRALEFALRAQPMFRMVADKRPVQQAMPGSSVVFEIYQDLAQATTPLNELVDPDAVAAGNPTTVSVTLNEYGNSILVSNKLDLFSFTDVTAGLVNQVAWNLVDSIDLVVQNVLAAGTQVIRQNGDPASVAPIYNGGTTAAVQPGSIYSSQAARLAVAKLRAQKVHPNKGSFYTTYIHPEVSHDLRAETGNAAWRDPHNYSAAGNIWAGEIGEYEGSVFIETPRCQNALNAGTTPTRVFQTYTTGQQALAEAVAEEFHTVRGPVVDKLTRFQPLGWYGVAGWSLYRPEALIRTETTSSIHDIT</sequence>
<dbReference type="EMBL" id="MG518519">
    <property type="protein sequence ID" value="ATW69333.1"/>
    <property type="molecule type" value="Genomic_DNA"/>
</dbReference>
<dbReference type="NCBIfam" id="TIGR04387">
    <property type="entry name" value="capsid_maj_N4"/>
    <property type="match status" value="1"/>
</dbReference>
<evidence type="ECO:0000313" key="1">
    <source>
        <dbReference type="EMBL" id="ATW69333.1"/>
    </source>
</evidence>
<dbReference type="InterPro" id="IPR025267">
    <property type="entry name" value="ORF017-like"/>
</dbReference>
<name>A0A2H4PQY8_9CAUD</name>
<dbReference type="Pfam" id="PF13252">
    <property type="entry name" value="Phage_capsid_3"/>
    <property type="match status" value="1"/>
</dbReference>
<dbReference type="Proteomes" id="UP000240735">
    <property type="component" value="Segment"/>
</dbReference>
<accession>A0A2H4PQY8</accession>
<protein>
    <submittedName>
        <fullName evidence="1">Major capsid protein</fullName>
    </submittedName>
</protein>
<evidence type="ECO:0000313" key="2">
    <source>
        <dbReference type="Proteomes" id="UP000240735"/>
    </source>
</evidence>
<reference evidence="1 2" key="1">
    <citation type="submission" date="2017-11" db="EMBL/GenBank/DDBJ databases">
        <authorList>
            <person name="Laing C."/>
            <person name="Caston J.C."/>
            <person name="Del V.M."/>
            <person name="Young O.M."/>
            <person name="Nayek S."/>
            <person name="Hughes L.E."/>
            <person name="Garlena R.A."/>
            <person name="Russell D.A."/>
            <person name="Pope W.H."/>
            <person name="Jacobs-Sera D."/>
            <person name="Hendrix R.W."/>
            <person name="Hatfull G.F."/>
        </authorList>
    </citation>
    <scope>NUCLEOTIDE SEQUENCE [LARGE SCALE GENOMIC DNA]</scope>
</reference>
<organism evidence="1 2">
    <name type="scientific">Streptomyces phage Manuel</name>
    <dbReference type="NCBI Taxonomy" id="2053812"/>
    <lineage>
        <taxon>Viruses</taxon>
        <taxon>Duplodnaviria</taxon>
        <taxon>Heunggongvirae</taxon>
        <taxon>Uroviricota</taxon>
        <taxon>Caudoviricetes</taxon>
        <taxon>Beephvirinae</taxon>
        <taxon>Manuelvirus</taxon>
        <taxon>Manuelvirus manuel</taxon>
    </lineage>
</organism>
<gene>
    <name evidence="1" type="ORF">SEA_MANUEL_35</name>
</gene>